<evidence type="ECO:0000313" key="2">
    <source>
        <dbReference type="EMBL" id="CAJ16668.1"/>
    </source>
</evidence>
<keyword evidence="1" id="KW-1133">Transmembrane helix</keyword>
<evidence type="ECO:0000256" key="1">
    <source>
        <dbReference type="SAM" id="Phobius"/>
    </source>
</evidence>
<sequence length="133" mass="16579">MFVFICRDFVSFFPFLSLFIPFFLFLLFHFECPYVSKCFLLIEDCPWQFLSYHFIFLSLVLFVLYHFSFRFILYHFSFRFILYHFSFRFIYYFILLSFHLLFYFTFVSIFVSAAHTHTHTHTLLFQLHDIITH</sequence>
<keyword evidence="1" id="KW-0472">Membrane</keyword>
<keyword evidence="3" id="KW-1185">Reference proteome</keyword>
<gene>
    <name evidence="2" type="ORF">TB927.1.4620</name>
</gene>
<dbReference type="Proteomes" id="UP000008524">
    <property type="component" value="Chromosome 1"/>
</dbReference>
<feature type="transmembrane region" description="Helical" evidence="1">
    <location>
        <begin position="12"/>
        <end position="30"/>
    </location>
</feature>
<dbReference type="AlphaFoldDB" id="Q4GYB6"/>
<accession>Q4GYB6</accession>
<dbReference type="RefSeq" id="XP_001219155.1">
    <property type="nucleotide sequence ID" value="XM_001219154.1"/>
</dbReference>
<organism evidence="2 3">
    <name type="scientific">Trypanosoma brucei brucei (strain 927/4 GUTat10.1)</name>
    <dbReference type="NCBI Taxonomy" id="185431"/>
    <lineage>
        <taxon>Eukaryota</taxon>
        <taxon>Discoba</taxon>
        <taxon>Euglenozoa</taxon>
        <taxon>Kinetoplastea</taxon>
        <taxon>Metakinetoplastina</taxon>
        <taxon>Trypanosomatida</taxon>
        <taxon>Trypanosomatidae</taxon>
        <taxon>Trypanosoma</taxon>
    </lineage>
</organism>
<dbReference type="InParanoid" id="Q4GYB6"/>
<protein>
    <submittedName>
        <fullName evidence="2">Uncharacterized protein</fullName>
    </submittedName>
</protein>
<dbReference type="PaxDb" id="5691-CAJ16668"/>
<reference evidence="2 3" key="1">
    <citation type="journal article" date="2003" name="Nucleic Acids Res.">
        <title>The DNA sequence of chromosome I of an African trypanosome: gene content, chromosome organisation, recombination and polymorphism.</title>
        <authorList>
            <person name="Hall N."/>
            <person name="Berriman M."/>
            <person name="Lennard N.J."/>
            <person name="Harris B.R."/>
            <person name="Hertz-Fowler C."/>
            <person name="Bart-Delabesse E.N."/>
            <person name="Gerrare C.S."/>
            <person name="Atkin R.J."/>
            <person name="Barron A.J."/>
            <person name="Bowman S."/>
            <person name="Bray-Allen S.P."/>
            <person name="Bringaud F."/>
            <person name="Clark L.N."/>
            <person name="Corton C.H."/>
            <person name="Cronin A."/>
            <person name="Davies R."/>
            <person name="Doggett J."/>
            <person name="Fraser A."/>
            <person name="Gruter E."/>
            <person name="Hall S."/>
            <person name="Harper A.D."/>
            <person name="Kay M.P."/>
            <person name="Leech V."/>
            <person name="Mayes R."/>
            <person name="Price C."/>
            <person name="Quail M.A."/>
            <person name="Rabbinowitch E."/>
            <person name="Reitter C."/>
            <person name="Rutherford K."/>
            <person name="Sasse J."/>
            <person name="Sharp S."/>
            <person name="Shownkeen R."/>
            <person name="Macleod A."/>
            <person name="Taylor S."/>
            <person name="Tweedie A."/>
            <person name="Turner C.M.R."/>
            <person name="Tait A."/>
            <person name="Gull K."/>
            <person name="Barrell B."/>
            <person name="Melville S.E."/>
        </authorList>
    </citation>
    <scope>NUCLEOTIDE SEQUENCE [LARGE SCALE GENOMIC DNA]</scope>
    <source>
        <strain evidence="2 3">927/4 GUTat10.1</strain>
    </source>
</reference>
<feature type="transmembrane region" description="Helical" evidence="1">
    <location>
        <begin position="50"/>
        <end position="68"/>
    </location>
</feature>
<feature type="transmembrane region" description="Helical" evidence="1">
    <location>
        <begin position="89"/>
        <end position="114"/>
    </location>
</feature>
<dbReference type="KEGG" id="tbr:TB927.1.4620"/>
<dbReference type="EMBL" id="AL929603">
    <property type="protein sequence ID" value="CAJ16668.1"/>
    <property type="molecule type" value="Genomic_DNA"/>
</dbReference>
<name>Q4GYB6_TRYB2</name>
<dbReference type="GeneID" id="4357530"/>
<proteinExistence type="predicted"/>
<evidence type="ECO:0000313" key="3">
    <source>
        <dbReference type="Proteomes" id="UP000008524"/>
    </source>
</evidence>
<keyword evidence="1" id="KW-0812">Transmembrane</keyword>
<dbReference type="OMA" id="MINHYLY"/>
<reference evidence="3" key="2">
    <citation type="journal article" date="2005" name="Science">
        <title>The genome of the African trypanosome Trypanosoma brucei.</title>
        <authorList>
            <person name="Berriman M."/>
            <person name="Ghedin E."/>
            <person name="Hertz-Fowler C."/>
            <person name="Blandin G."/>
            <person name="Renauld H."/>
            <person name="Bartholomeu D.C."/>
            <person name="Lennard N.J."/>
            <person name="Caler E."/>
            <person name="Hamlin N.E."/>
            <person name="Haas B."/>
            <person name="Bohme U."/>
            <person name="Hannick L."/>
            <person name="Aslett M.A."/>
            <person name="Shallom J."/>
            <person name="Marcello L."/>
            <person name="Hou L."/>
            <person name="Wickstead B."/>
            <person name="Alsmark U.C."/>
            <person name="Arrowsmith C."/>
            <person name="Atkin R.J."/>
            <person name="Barron A.J."/>
            <person name="Bringaud F."/>
            <person name="Brooks K."/>
            <person name="Carrington M."/>
            <person name="Cherevach I."/>
            <person name="Chillingworth T.J."/>
            <person name="Churcher C."/>
            <person name="Clark L.N."/>
            <person name="Corton C.H."/>
            <person name="Cronin A."/>
            <person name="Davies R.M."/>
            <person name="Doggett J."/>
            <person name="Djikeng A."/>
            <person name="Feldblyum T."/>
            <person name="Field M.C."/>
            <person name="Fraser A."/>
            <person name="Goodhead I."/>
            <person name="Hance Z."/>
            <person name="Harper D."/>
            <person name="Harris B.R."/>
            <person name="Hauser H."/>
            <person name="Hostetler J."/>
            <person name="Ivens A."/>
            <person name="Jagels K."/>
            <person name="Johnson D."/>
            <person name="Johnson J."/>
            <person name="Jones K."/>
            <person name="Kerhornou A.X."/>
            <person name="Koo H."/>
            <person name="Larke N."/>
            <person name="Landfear S."/>
            <person name="Larkin C."/>
            <person name="Leech V."/>
            <person name="Line A."/>
            <person name="Lord A."/>
            <person name="Macleod A."/>
            <person name="Mooney P.J."/>
            <person name="Moule S."/>
            <person name="Martin D.M."/>
            <person name="Morgan G.W."/>
            <person name="Mungall K."/>
            <person name="Norbertczak H."/>
            <person name="Ormond D."/>
            <person name="Pai G."/>
            <person name="Peacock C.S."/>
            <person name="Peterson J."/>
            <person name="Quail M.A."/>
            <person name="Rabbinowitsch E."/>
            <person name="Rajandream M.A."/>
            <person name="Reitter C."/>
            <person name="Salzberg S.L."/>
            <person name="Sanders M."/>
            <person name="Schobel S."/>
            <person name="Sharp S."/>
            <person name="Simmonds M."/>
            <person name="Simpson A.J."/>
            <person name="Tallon L."/>
            <person name="Turner C.M."/>
            <person name="Tait A."/>
            <person name="Tivey A.R."/>
            <person name="Van Aken S."/>
            <person name="Walker D."/>
            <person name="Wanless D."/>
            <person name="Wang S."/>
            <person name="White B."/>
            <person name="White O."/>
            <person name="Whitehead S."/>
            <person name="Woodward J."/>
            <person name="Wortman J."/>
            <person name="Adams M.D."/>
            <person name="Embley T.M."/>
            <person name="Gull K."/>
            <person name="Ullu E."/>
            <person name="Barry J.D."/>
            <person name="Fairlamb A.H."/>
            <person name="Opperdoes F."/>
            <person name="Barrell B.G."/>
            <person name="Donelson J.E."/>
            <person name="Hall N."/>
            <person name="Fraser C.M."/>
            <person name="Melville S.E."/>
            <person name="El-Sayed N.M."/>
        </authorList>
    </citation>
    <scope>NUCLEOTIDE SEQUENCE [LARGE SCALE GENOMIC DNA]</scope>
    <source>
        <strain evidence="3">927/4 GUTat10.1</strain>
    </source>
</reference>